<proteinExistence type="inferred from homology"/>
<feature type="compositionally biased region" description="Polar residues" evidence="8">
    <location>
        <begin position="331"/>
        <end position="342"/>
    </location>
</feature>
<evidence type="ECO:0000256" key="2">
    <source>
        <dbReference type="ARBA" id="ARBA00022737"/>
    </source>
</evidence>
<dbReference type="Proteomes" id="UP000799770">
    <property type="component" value="Unassembled WGS sequence"/>
</dbReference>
<dbReference type="SUPFAM" id="SSF50978">
    <property type="entry name" value="WD40 repeat-like"/>
    <property type="match status" value="1"/>
</dbReference>
<feature type="compositionally biased region" description="Pro residues" evidence="8">
    <location>
        <begin position="353"/>
        <end position="363"/>
    </location>
</feature>
<evidence type="ECO:0000256" key="4">
    <source>
        <dbReference type="ARBA" id="ARBA00037931"/>
    </source>
</evidence>
<evidence type="ECO:0000256" key="5">
    <source>
        <dbReference type="ARBA" id="ARBA00038749"/>
    </source>
</evidence>
<feature type="repeat" description="WD" evidence="7">
    <location>
        <begin position="19"/>
        <end position="60"/>
    </location>
</feature>
<dbReference type="InterPro" id="IPR001680">
    <property type="entry name" value="WD40_rpt"/>
</dbReference>
<sequence length="554" mass="60045">MAVERQSSTLPLAQPSYIFRGHTAQIHSVQFVRNNTRLLTGDADGWVVCWKLESKRPVAVWKAHDAAILGTAEWGSDRVLTHGRDNNLRIWQLRTTDESLLSTALPVDGSSLHRPRPWLLHTLPVNTLNFCAFSMCPMPSAFNQGDAALDEGQASSTGLSDSVFVAVPARDDKKVEVYRFPDEKLMCVVPRVQQKDTGMVMAVKLVQHQPSNGIMVIAGYEGGYTAVHYLDPQHRPSSKAAGTVMPEFAHLLYLSQPHTQPILSLDALPDSKIYFTSSADAAIAVHCIPDPPHNINVQFAQSSIATAGRFQGNSTGSSAASQVLTDHVGSDPSTLAGTSLDSQEAAVTDNTNSPPPTEVPPEPLTFDKKPVKPGESASAPLTFTKQSVTSASSQTTTSKPAGLSSLLSPSSPQEQVKPAAPSIPTVNSESPHRIVQTKHAGQQSLRVRSDNRILATGGWDSRVRIYSVKTLKELAVLKWHKESVYAVDFASIVNPSVLETDEAAGQVNDQSVVQPQQQLTGLGKLQKQREQQIKLKHWIAAGSKDGKVSLWEVY</sequence>
<dbReference type="AlphaFoldDB" id="A0A6A5ZRE0"/>
<evidence type="ECO:0000256" key="7">
    <source>
        <dbReference type="PROSITE-ProRule" id="PRU00221"/>
    </source>
</evidence>
<dbReference type="Gene3D" id="2.130.10.10">
    <property type="entry name" value="YVTN repeat-like/Quinoprotein amine dehydrogenase"/>
    <property type="match status" value="2"/>
</dbReference>
<dbReference type="PANTHER" id="PTHR19854:SF1">
    <property type="entry name" value="GUANINE NUCLEOTIDE-BINDING PROTEIN SUBUNIT BETA-LIKE PROTEIN 1"/>
    <property type="match status" value="1"/>
</dbReference>
<feature type="repeat" description="WD" evidence="7">
    <location>
        <begin position="539"/>
        <end position="554"/>
    </location>
</feature>
<evidence type="ECO:0000256" key="8">
    <source>
        <dbReference type="SAM" id="MobiDB-lite"/>
    </source>
</evidence>
<dbReference type="PROSITE" id="PS50082">
    <property type="entry name" value="WD_REPEATS_2"/>
    <property type="match status" value="2"/>
</dbReference>
<reference evidence="9" key="1">
    <citation type="journal article" date="2020" name="Stud. Mycol.">
        <title>101 Dothideomycetes genomes: a test case for predicting lifestyles and emergence of pathogens.</title>
        <authorList>
            <person name="Haridas S."/>
            <person name="Albert R."/>
            <person name="Binder M."/>
            <person name="Bloem J."/>
            <person name="Labutti K."/>
            <person name="Salamov A."/>
            <person name="Andreopoulos B."/>
            <person name="Baker S."/>
            <person name="Barry K."/>
            <person name="Bills G."/>
            <person name="Bluhm B."/>
            <person name="Cannon C."/>
            <person name="Castanera R."/>
            <person name="Culley D."/>
            <person name="Daum C."/>
            <person name="Ezra D."/>
            <person name="Gonzalez J."/>
            <person name="Henrissat B."/>
            <person name="Kuo A."/>
            <person name="Liang C."/>
            <person name="Lipzen A."/>
            <person name="Lutzoni F."/>
            <person name="Magnuson J."/>
            <person name="Mondo S."/>
            <person name="Nolan M."/>
            <person name="Ohm R."/>
            <person name="Pangilinan J."/>
            <person name="Park H.-J."/>
            <person name="Ramirez L."/>
            <person name="Alfaro M."/>
            <person name="Sun H."/>
            <person name="Tritt A."/>
            <person name="Yoshinaga Y."/>
            <person name="Zwiers L.-H."/>
            <person name="Turgeon B."/>
            <person name="Goodwin S."/>
            <person name="Spatafora J."/>
            <person name="Crous P."/>
            <person name="Grigoriev I."/>
        </authorList>
    </citation>
    <scope>NUCLEOTIDE SEQUENCE</scope>
    <source>
        <strain evidence="9">CBS 627.86</strain>
    </source>
</reference>
<evidence type="ECO:0000256" key="3">
    <source>
        <dbReference type="ARBA" id="ARBA00037338"/>
    </source>
</evidence>
<protein>
    <recommendedName>
        <fullName evidence="6">ASTRA-associated protein 1</fullName>
    </recommendedName>
</protein>
<dbReference type="PROSITE" id="PS00678">
    <property type="entry name" value="WD_REPEATS_1"/>
    <property type="match status" value="1"/>
</dbReference>
<evidence type="ECO:0000256" key="6">
    <source>
        <dbReference type="ARBA" id="ARBA00040563"/>
    </source>
</evidence>
<dbReference type="Pfam" id="PF00400">
    <property type="entry name" value="WD40"/>
    <property type="match status" value="2"/>
</dbReference>
<keyword evidence="10" id="KW-1185">Reference proteome</keyword>
<dbReference type="InterPro" id="IPR019775">
    <property type="entry name" value="WD40_repeat_CS"/>
</dbReference>
<dbReference type="EMBL" id="ML977312">
    <property type="protein sequence ID" value="KAF2121433.1"/>
    <property type="molecule type" value="Genomic_DNA"/>
</dbReference>
<organism evidence="9 10">
    <name type="scientific">Lophiotrema nucula</name>
    <dbReference type="NCBI Taxonomy" id="690887"/>
    <lineage>
        <taxon>Eukaryota</taxon>
        <taxon>Fungi</taxon>
        <taxon>Dikarya</taxon>
        <taxon>Ascomycota</taxon>
        <taxon>Pezizomycotina</taxon>
        <taxon>Dothideomycetes</taxon>
        <taxon>Pleosporomycetidae</taxon>
        <taxon>Pleosporales</taxon>
        <taxon>Lophiotremataceae</taxon>
        <taxon>Lophiotrema</taxon>
    </lineage>
</organism>
<dbReference type="SMART" id="SM00320">
    <property type="entry name" value="WD40"/>
    <property type="match status" value="5"/>
</dbReference>
<dbReference type="PROSITE" id="PS50294">
    <property type="entry name" value="WD_REPEATS_REGION"/>
    <property type="match status" value="1"/>
</dbReference>
<dbReference type="OrthoDB" id="7668193at2759"/>
<comment type="similarity">
    <text evidence="4">Belongs to the WD repeat ASA1 family.</text>
</comment>
<evidence type="ECO:0000256" key="1">
    <source>
        <dbReference type="ARBA" id="ARBA00022574"/>
    </source>
</evidence>
<dbReference type="PANTHER" id="PTHR19854">
    <property type="entry name" value="TRANSDUCIN BETA-LIKE 3"/>
    <property type="match status" value="1"/>
</dbReference>
<dbReference type="InterPro" id="IPR036322">
    <property type="entry name" value="WD40_repeat_dom_sf"/>
</dbReference>
<comment type="subunit">
    <text evidence="5">Component of the ASTRA chromatin remodeling machinery complex.</text>
</comment>
<keyword evidence="2" id="KW-0677">Repeat</keyword>
<name>A0A6A5ZRE0_9PLEO</name>
<accession>A0A6A5ZRE0</accession>
<feature type="region of interest" description="Disordered" evidence="8">
    <location>
        <begin position="327"/>
        <end position="432"/>
    </location>
</feature>
<keyword evidence="1 7" id="KW-0853">WD repeat</keyword>
<evidence type="ECO:0000313" key="9">
    <source>
        <dbReference type="EMBL" id="KAF2121433.1"/>
    </source>
</evidence>
<comment type="function">
    <text evidence="3">Component of the ASTRA complex involved in chromatin remodeling.</text>
</comment>
<dbReference type="InterPro" id="IPR015943">
    <property type="entry name" value="WD40/YVTN_repeat-like_dom_sf"/>
</dbReference>
<gene>
    <name evidence="9" type="ORF">BDV96DRAFT_618836</name>
</gene>
<evidence type="ECO:0000313" key="10">
    <source>
        <dbReference type="Proteomes" id="UP000799770"/>
    </source>
</evidence>
<feature type="compositionally biased region" description="Low complexity" evidence="8">
    <location>
        <begin position="384"/>
        <end position="412"/>
    </location>
</feature>